<dbReference type="PANTHER" id="PTHR42034:SF1">
    <property type="entry name" value="CONDENSATION DOMAIN-CONTAINING PROTEIN"/>
    <property type="match status" value="1"/>
</dbReference>
<dbReference type="AlphaFoldDB" id="A0AAI8VY37"/>
<comment type="caution">
    <text evidence="1">The sequence shown here is derived from an EMBL/GenBank/DDBJ whole genome shotgun (WGS) entry which is preliminary data.</text>
</comment>
<sequence length="453" mass="50287">MSWEKVSESGVRWERPMDGIEGYFTFMASLTAGLCEGREHYTLCSVLKLETGPGDITPALKQAWKQVRYEQPQIATTVDGMKKVYEVPDERALEEWLSSTFIVSSASSFDELYPSVKPIKQATLYYLPKSSEIALRAHHHVIDGIGMLLFWHTYLEALKSPAKEIKFGDETARLAPVMEEVLPKDEHPSEELDKARAKEAYERFMGWAGSIPGIGPVSQVGAVPSGACQNTELVFAADTTSSLIAACKAKGFTVGAAVHAAYIKAIEKHADPNSKLAEYVTATQFNLRPYLKEPFSSSKYAASVYYTPLPYKHALPASYSDLANSLTEYYKTSFKGKPEMLKIKGHFTQVLCGAVQTDEFKAGPVPKDALVSSLGLVEQYVGREYGSEIKVKDLKVGVDVVAGMSFLFFYTFQDKLRLVYGFNDGFEKPEDIQTYLNETKTILEKELLGQETG</sequence>
<evidence type="ECO:0000313" key="2">
    <source>
        <dbReference type="Proteomes" id="UP001295740"/>
    </source>
</evidence>
<evidence type="ECO:0000313" key="1">
    <source>
        <dbReference type="EMBL" id="CAJ2513208.1"/>
    </source>
</evidence>
<dbReference type="PANTHER" id="PTHR42034">
    <property type="entry name" value="CHROMOSOME 7, WHOLE GENOME SHOTGUN SEQUENCE-RELATED"/>
    <property type="match status" value="1"/>
</dbReference>
<keyword evidence="2" id="KW-1185">Reference proteome</keyword>
<accession>A0AAI8VY37</accession>
<dbReference type="EMBL" id="CAUWAG010000020">
    <property type="protein sequence ID" value="CAJ2513208.1"/>
    <property type="molecule type" value="Genomic_DNA"/>
</dbReference>
<gene>
    <name evidence="1" type="ORF">KHLLAP_LOCUS13676</name>
</gene>
<organism evidence="1 2">
    <name type="scientific">Anthostomella pinea</name>
    <dbReference type="NCBI Taxonomy" id="933095"/>
    <lineage>
        <taxon>Eukaryota</taxon>
        <taxon>Fungi</taxon>
        <taxon>Dikarya</taxon>
        <taxon>Ascomycota</taxon>
        <taxon>Pezizomycotina</taxon>
        <taxon>Sordariomycetes</taxon>
        <taxon>Xylariomycetidae</taxon>
        <taxon>Xylariales</taxon>
        <taxon>Xylariaceae</taxon>
        <taxon>Anthostomella</taxon>
    </lineage>
</organism>
<dbReference type="Proteomes" id="UP001295740">
    <property type="component" value="Unassembled WGS sequence"/>
</dbReference>
<protein>
    <submittedName>
        <fullName evidence="1">Uu.00g013270.m01.CDS01</fullName>
    </submittedName>
</protein>
<proteinExistence type="predicted"/>
<dbReference type="Gene3D" id="3.30.559.30">
    <property type="entry name" value="Nonribosomal peptide synthetase, condensation domain"/>
    <property type="match status" value="1"/>
</dbReference>
<dbReference type="Gene3D" id="3.30.559.10">
    <property type="entry name" value="Chloramphenicol acetyltransferase-like domain"/>
    <property type="match status" value="1"/>
</dbReference>
<dbReference type="InterPro" id="IPR023213">
    <property type="entry name" value="CAT-like_dom_sf"/>
</dbReference>
<name>A0AAI8VY37_9PEZI</name>
<reference evidence="1" key="1">
    <citation type="submission" date="2023-10" db="EMBL/GenBank/DDBJ databases">
        <authorList>
            <person name="Hackl T."/>
        </authorList>
    </citation>
    <scope>NUCLEOTIDE SEQUENCE</scope>
</reference>